<dbReference type="InterPro" id="IPR014048">
    <property type="entry name" value="MethylDNA_cys_MeTrfase_DNA-bd"/>
</dbReference>
<evidence type="ECO:0000313" key="9">
    <source>
        <dbReference type="Proteomes" id="UP000824202"/>
    </source>
</evidence>
<dbReference type="EMBL" id="DXFT01000036">
    <property type="protein sequence ID" value="HIX02853.1"/>
    <property type="molecule type" value="Genomic_DNA"/>
</dbReference>
<comment type="caution">
    <text evidence="8">The sequence shown here is derived from an EMBL/GenBank/DDBJ whole genome shotgun (WGS) entry which is preliminary data.</text>
</comment>
<comment type="catalytic activity">
    <reaction evidence="6">
        <text>a 6-O-methyl-2'-deoxyguanosine in DNA + L-cysteinyl-[protein] = S-methyl-L-cysteinyl-[protein] + a 2'-deoxyguanosine in DNA</text>
        <dbReference type="Rhea" id="RHEA:24000"/>
        <dbReference type="Rhea" id="RHEA-COMP:10131"/>
        <dbReference type="Rhea" id="RHEA-COMP:10132"/>
        <dbReference type="Rhea" id="RHEA-COMP:11367"/>
        <dbReference type="Rhea" id="RHEA-COMP:11368"/>
        <dbReference type="ChEBI" id="CHEBI:29950"/>
        <dbReference type="ChEBI" id="CHEBI:82612"/>
        <dbReference type="ChEBI" id="CHEBI:85445"/>
        <dbReference type="ChEBI" id="CHEBI:85448"/>
        <dbReference type="EC" id="2.1.1.63"/>
    </reaction>
</comment>
<dbReference type="InterPro" id="IPR036388">
    <property type="entry name" value="WH-like_DNA-bd_sf"/>
</dbReference>
<dbReference type="GO" id="GO:0003908">
    <property type="term" value="F:methylated-DNA-[protein]-cysteine S-methyltransferase activity"/>
    <property type="evidence" value="ECO:0007669"/>
    <property type="project" value="UniProtKB-EC"/>
</dbReference>
<keyword evidence="5" id="KW-0234">DNA repair</keyword>
<dbReference type="InterPro" id="IPR052520">
    <property type="entry name" value="ATL_DNA_repair"/>
</dbReference>
<keyword evidence="2 8" id="KW-0489">Methyltransferase</keyword>
<gene>
    <name evidence="8" type="ORF">H9863_01890</name>
</gene>
<dbReference type="GO" id="GO:0032259">
    <property type="term" value="P:methylation"/>
    <property type="evidence" value="ECO:0007669"/>
    <property type="project" value="UniProtKB-KW"/>
</dbReference>
<proteinExistence type="predicted"/>
<dbReference type="InterPro" id="IPR001497">
    <property type="entry name" value="MethylDNA_cys_MeTrfase_AS"/>
</dbReference>
<dbReference type="PANTHER" id="PTHR42942">
    <property type="entry name" value="6-O-METHYLGUANINE DNA METHYLTRANSFERASE"/>
    <property type="match status" value="1"/>
</dbReference>
<comment type="catalytic activity">
    <reaction evidence="1">
        <text>a 4-O-methyl-thymidine in DNA + L-cysteinyl-[protein] = a thymidine in DNA + S-methyl-L-cysteinyl-[protein]</text>
        <dbReference type="Rhea" id="RHEA:53428"/>
        <dbReference type="Rhea" id="RHEA-COMP:10131"/>
        <dbReference type="Rhea" id="RHEA-COMP:10132"/>
        <dbReference type="Rhea" id="RHEA-COMP:13555"/>
        <dbReference type="Rhea" id="RHEA-COMP:13556"/>
        <dbReference type="ChEBI" id="CHEBI:29950"/>
        <dbReference type="ChEBI" id="CHEBI:82612"/>
        <dbReference type="ChEBI" id="CHEBI:137386"/>
        <dbReference type="ChEBI" id="CHEBI:137387"/>
        <dbReference type="EC" id="2.1.1.63"/>
    </reaction>
</comment>
<dbReference type="PROSITE" id="PS00374">
    <property type="entry name" value="MGMT"/>
    <property type="match status" value="1"/>
</dbReference>
<evidence type="ECO:0000259" key="7">
    <source>
        <dbReference type="Pfam" id="PF01035"/>
    </source>
</evidence>
<organism evidence="8 9">
    <name type="scientific">Candidatus Odoribacter faecigallinarum</name>
    <dbReference type="NCBI Taxonomy" id="2838706"/>
    <lineage>
        <taxon>Bacteria</taxon>
        <taxon>Pseudomonadati</taxon>
        <taxon>Bacteroidota</taxon>
        <taxon>Bacteroidia</taxon>
        <taxon>Bacteroidales</taxon>
        <taxon>Odoribacteraceae</taxon>
        <taxon>Odoribacter</taxon>
    </lineage>
</organism>
<keyword evidence="4" id="KW-0227">DNA damage</keyword>
<evidence type="ECO:0000256" key="2">
    <source>
        <dbReference type="ARBA" id="ARBA00022603"/>
    </source>
</evidence>
<evidence type="ECO:0000256" key="6">
    <source>
        <dbReference type="ARBA" id="ARBA00049348"/>
    </source>
</evidence>
<evidence type="ECO:0000256" key="5">
    <source>
        <dbReference type="ARBA" id="ARBA00023204"/>
    </source>
</evidence>
<dbReference type="AlphaFoldDB" id="A0A9D1UYZ1"/>
<reference evidence="8" key="1">
    <citation type="journal article" date="2021" name="PeerJ">
        <title>Extensive microbial diversity within the chicken gut microbiome revealed by metagenomics and culture.</title>
        <authorList>
            <person name="Gilroy R."/>
            <person name="Ravi A."/>
            <person name="Getino M."/>
            <person name="Pursley I."/>
            <person name="Horton D.L."/>
            <person name="Alikhan N.F."/>
            <person name="Baker D."/>
            <person name="Gharbi K."/>
            <person name="Hall N."/>
            <person name="Watson M."/>
            <person name="Adriaenssens E.M."/>
            <person name="Foster-Nyarko E."/>
            <person name="Jarju S."/>
            <person name="Secka A."/>
            <person name="Antonio M."/>
            <person name="Oren A."/>
            <person name="Chaudhuri R.R."/>
            <person name="La Ragione R."/>
            <person name="Hildebrand F."/>
            <person name="Pallen M.J."/>
        </authorList>
    </citation>
    <scope>NUCLEOTIDE SEQUENCE</scope>
    <source>
        <strain evidence="8">23274</strain>
    </source>
</reference>
<dbReference type="Pfam" id="PF01035">
    <property type="entry name" value="DNA_binding_1"/>
    <property type="match status" value="1"/>
</dbReference>
<dbReference type="NCBIfam" id="TIGR00589">
    <property type="entry name" value="ogt"/>
    <property type="match status" value="1"/>
</dbReference>
<evidence type="ECO:0000313" key="8">
    <source>
        <dbReference type="EMBL" id="HIX02853.1"/>
    </source>
</evidence>
<protein>
    <submittedName>
        <fullName evidence="8">Methylated-DNA--[protein]-cysteine S-methyltransferase</fullName>
        <ecNumber evidence="8">2.1.1.63</ecNumber>
    </submittedName>
</protein>
<evidence type="ECO:0000256" key="1">
    <source>
        <dbReference type="ARBA" id="ARBA00001286"/>
    </source>
</evidence>
<dbReference type="PANTHER" id="PTHR42942:SF1">
    <property type="entry name" value="ALKYLTRANSFERASE-LIKE PROTEIN 1"/>
    <property type="match status" value="1"/>
</dbReference>
<dbReference type="Proteomes" id="UP000824202">
    <property type="component" value="Unassembled WGS sequence"/>
</dbReference>
<dbReference type="Gene3D" id="1.10.10.10">
    <property type="entry name" value="Winged helix-like DNA-binding domain superfamily/Winged helix DNA-binding domain"/>
    <property type="match status" value="1"/>
</dbReference>
<evidence type="ECO:0000256" key="3">
    <source>
        <dbReference type="ARBA" id="ARBA00022679"/>
    </source>
</evidence>
<keyword evidence="3 8" id="KW-0808">Transferase</keyword>
<dbReference type="CDD" id="cd06445">
    <property type="entry name" value="ATase"/>
    <property type="match status" value="1"/>
</dbReference>
<evidence type="ECO:0000256" key="4">
    <source>
        <dbReference type="ARBA" id="ARBA00022763"/>
    </source>
</evidence>
<name>A0A9D1UYZ1_9BACT</name>
<dbReference type="SUPFAM" id="SSF46767">
    <property type="entry name" value="Methylated DNA-protein cysteine methyltransferase, C-terminal domain"/>
    <property type="match status" value="1"/>
</dbReference>
<dbReference type="InterPro" id="IPR036217">
    <property type="entry name" value="MethylDNA_cys_MeTrfase_DNAb"/>
</dbReference>
<feature type="domain" description="Methylated-DNA-[protein]-cysteine S-methyltransferase DNA binding" evidence="7">
    <location>
        <begin position="7"/>
        <end position="83"/>
    </location>
</feature>
<dbReference type="EC" id="2.1.1.63" evidence="8"/>
<reference evidence="8" key="2">
    <citation type="submission" date="2021-04" db="EMBL/GenBank/DDBJ databases">
        <authorList>
            <person name="Gilroy R."/>
        </authorList>
    </citation>
    <scope>NUCLEOTIDE SEQUENCE</scope>
    <source>
        <strain evidence="8">23274</strain>
    </source>
</reference>
<dbReference type="GO" id="GO:0006281">
    <property type="term" value="P:DNA repair"/>
    <property type="evidence" value="ECO:0007669"/>
    <property type="project" value="UniProtKB-KW"/>
</dbReference>
<accession>A0A9D1UYZ1</accession>
<sequence>MIDIQSFKKEVYAIVGAIPRGKVVTYGQIAWLAGYPNHSRLVGHILKNTRPELHFPCHRVVNSQGRTVPHWQEQRELLETEGVIFRGNGCVDMHLCQWDFGDSPIH</sequence>